<sequence>MIKSFSDLMTEAKAKGPKKVAVAVAQDGVVLEALAIAHQEKIAQPLLFGDKKAIEEAAARAKVGIATWEINDIIDMAEASRAAVAAVKSGRADFLMKGLVATATFLKAVLDKEAGLRTGRLLSHVALMEVAGYHKIFFLTDAGMCVKPDLIAKIDIINNAVEIAHKMGMEKPKVAVLAAVEVINPEMPETMDAAELSKMAERGQIKGCLVDGPLALDLAVSSEAAAHKKVKSPVAGDADIFIVPEIAAGNIFAKALIYMAGARAAGIIAGAAKPVVMLSRSDSKQQKINSIALGVVSC</sequence>
<reference evidence="5" key="1">
    <citation type="submission" date="2020-07" db="EMBL/GenBank/DDBJ databases">
        <title>Huge and variable diversity of episymbiotic CPR bacteria and DPANN archaea in groundwater ecosystems.</title>
        <authorList>
            <person name="He C.Y."/>
            <person name="Keren R."/>
            <person name="Whittaker M."/>
            <person name="Farag I.F."/>
            <person name="Doudna J."/>
            <person name="Cate J.H.D."/>
            <person name="Banfield J.F."/>
        </authorList>
    </citation>
    <scope>NUCLEOTIDE SEQUENCE</scope>
    <source>
        <strain evidence="5">NC_groundwater_1520_Pr4_B-0.1um_53_5</strain>
    </source>
</reference>
<dbReference type="InterPro" id="IPR050500">
    <property type="entry name" value="Phos_Acetyltrans/Butyryltrans"/>
</dbReference>
<evidence type="ECO:0000256" key="3">
    <source>
        <dbReference type="ARBA" id="ARBA00023315"/>
    </source>
</evidence>
<dbReference type="PANTHER" id="PTHR43356:SF2">
    <property type="entry name" value="PHOSPHATE ACETYLTRANSFERASE"/>
    <property type="match status" value="1"/>
</dbReference>
<evidence type="ECO:0000256" key="2">
    <source>
        <dbReference type="ARBA" id="ARBA00022679"/>
    </source>
</evidence>
<gene>
    <name evidence="5" type="ORF">HY768_00050</name>
</gene>
<dbReference type="InterPro" id="IPR002505">
    <property type="entry name" value="PTA_PTB"/>
</dbReference>
<dbReference type="PIRSF" id="PIRSF000428">
    <property type="entry name" value="P_Ac_trans"/>
    <property type="match status" value="1"/>
</dbReference>
<keyword evidence="3" id="KW-0012">Acyltransferase</keyword>
<comment type="similarity">
    <text evidence="1">Belongs to the phosphate acetyltransferase and butyryltransferase family.</text>
</comment>
<dbReference type="PANTHER" id="PTHR43356">
    <property type="entry name" value="PHOSPHATE ACETYLTRANSFERASE"/>
    <property type="match status" value="1"/>
</dbReference>
<evidence type="ECO:0000313" key="6">
    <source>
        <dbReference type="Proteomes" id="UP000736328"/>
    </source>
</evidence>
<evidence type="ECO:0000256" key="1">
    <source>
        <dbReference type="ARBA" id="ARBA00005656"/>
    </source>
</evidence>
<evidence type="ECO:0000313" key="5">
    <source>
        <dbReference type="EMBL" id="MBI4725616.1"/>
    </source>
</evidence>
<dbReference type="InterPro" id="IPR012147">
    <property type="entry name" value="P_Ac_Bu_trans"/>
</dbReference>
<feature type="domain" description="Phosphate acetyl/butaryl transferase" evidence="4">
    <location>
        <begin position="77"/>
        <end position="293"/>
    </location>
</feature>
<name>A0A933MJS4_UNCT6</name>
<feature type="domain" description="Phosphate acetyl/butaryl transferase" evidence="4">
    <location>
        <begin position="6"/>
        <end position="74"/>
    </location>
</feature>
<evidence type="ECO:0000259" key="4">
    <source>
        <dbReference type="Pfam" id="PF01515"/>
    </source>
</evidence>
<dbReference type="SUPFAM" id="SSF53659">
    <property type="entry name" value="Isocitrate/Isopropylmalate dehydrogenase-like"/>
    <property type="match status" value="1"/>
</dbReference>
<dbReference type="NCBIfam" id="NF006045">
    <property type="entry name" value="PRK08190.1"/>
    <property type="match status" value="1"/>
</dbReference>
<proteinExistence type="inferred from homology"/>
<dbReference type="EMBL" id="JACQXR010000002">
    <property type="protein sequence ID" value="MBI4725616.1"/>
    <property type="molecule type" value="Genomic_DNA"/>
</dbReference>
<comment type="caution">
    <text evidence="5">The sequence shown here is derived from an EMBL/GenBank/DDBJ whole genome shotgun (WGS) entry which is preliminary data.</text>
</comment>
<keyword evidence="2" id="KW-0808">Transferase</keyword>
<dbReference type="AlphaFoldDB" id="A0A933MJS4"/>
<dbReference type="GO" id="GO:0016746">
    <property type="term" value="F:acyltransferase activity"/>
    <property type="evidence" value="ECO:0007669"/>
    <property type="project" value="UniProtKB-KW"/>
</dbReference>
<protein>
    <submittedName>
        <fullName evidence="5">Bifunctional enoyl-CoA hydratase/phosphate acetyltransferase</fullName>
    </submittedName>
</protein>
<organism evidence="5 6">
    <name type="scientific">candidate division TA06 bacterium</name>
    <dbReference type="NCBI Taxonomy" id="2250710"/>
    <lineage>
        <taxon>Bacteria</taxon>
        <taxon>Bacteria division TA06</taxon>
    </lineage>
</organism>
<dbReference type="Gene3D" id="3.40.718.10">
    <property type="entry name" value="Isopropylmalate Dehydrogenase"/>
    <property type="match status" value="1"/>
</dbReference>
<dbReference type="Proteomes" id="UP000736328">
    <property type="component" value="Unassembled WGS sequence"/>
</dbReference>
<dbReference type="Pfam" id="PF01515">
    <property type="entry name" value="PTA_PTB"/>
    <property type="match status" value="2"/>
</dbReference>
<accession>A0A933MJS4</accession>